<keyword evidence="3 5" id="KW-0378">Hydrolase</keyword>
<dbReference type="InterPro" id="IPR013780">
    <property type="entry name" value="Glyco_hydro_b"/>
</dbReference>
<protein>
    <recommendedName>
        <fullName evidence="5">Alpha-galactosidase</fullName>
        <ecNumber evidence="5">3.2.1.22</ecNumber>
    </recommendedName>
    <alternativeName>
        <fullName evidence="5">Melibiase</fullName>
    </alternativeName>
</protein>
<dbReference type="Pfam" id="PF17801">
    <property type="entry name" value="Melibiase_C"/>
    <property type="match status" value="1"/>
</dbReference>
<keyword evidence="2" id="KW-0732">Signal</keyword>
<dbReference type="RefSeq" id="WP_151459785.1">
    <property type="nucleotide sequence ID" value="NZ_WAAO01000003.1"/>
</dbReference>
<comment type="similarity">
    <text evidence="1 5">Belongs to the glycosyl hydrolase 27 family.</text>
</comment>
<dbReference type="InterPro" id="IPR013222">
    <property type="entry name" value="Glyco_hyd_98_carb-bd"/>
</dbReference>
<dbReference type="SUPFAM" id="SSF51011">
    <property type="entry name" value="Glycosyl hydrolase domain"/>
    <property type="match status" value="1"/>
</dbReference>
<dbReference type="Proteomes" id="UP000478836">
    <property type="component" value="Unassembled WGS sequence"/>
</dbReference>
<proteinExistence type="inferred from homology"/>
<dbReference type="PANTHER" id="PTHR11452">
    <property type="entry name" value="ALPHA-GALACTOSIDASE/ALPHA-N-ACETYLGALACTOSAMINIDASE"/>
    <property type="match status" value="1"/>
</dbReference>
<evidence type="ECO:0000256" key="4">
    <source>
        <dbReference type="ARBA" id="ARBA00023295"/>
    </source>
</evidence>
<dbReference type="InterPro" id="IPR041233">
    <property type="entry name" value="Melibiase_C"/>
</dbReference>
<dbReference type="InterPro" id="IPR000111">
    <property type="entry name" value="Glyco_hydro_27/36_CS"/>
</dbReference>
<comment type="caution">
    <text evidence="7">The sequence shown here is derived from an EMBL/GenBank/DDBJ whole genome shotgun (WGS) entry which is preliminary data.</text>
</comment>
<dbReference type="EC" id="3.2.1.22" evidence="5"/>
<evidence type="ECO:0000256" key="3">
    <source>
        <dbReference type="ARBA" id="ARBA00022801"/>
    </source>
</evidence>
<dbReference type="Pfam" id="PF16499">
    <property type="entry name" value="Melibiase_2"/>
    <property type="match status" value="1"/>
</dbReference>
<evidence type="ECO:0000256" key="2">
    <source>
        <dbReference type="ARBA" id="ARBA00022729"/>
    </source>
</evidence>
<dbReference type="SUPFAM" id="SSF51445">
    <property type="entry name" value="(Trans)glycosidases"/>
    <property type="match status" value="1"/>
</dbReference>
<dbReference type="InterPro" id="IPR013785">
    <property type="entry name" value="Aldolase_TIM"/>
</dbReference>
<evidence type="ECO:0000259" key="6">
    <source>
        <dbReference type="SMART" id="SM00776"/>
    </source>
</evidence>
<name>A0ABQ6V2S4_9MICO</name>
<feature type="domain" description="Glycosyl hydrolase family 98 putative carbohydrate-binding module" evidence="6">
    <location>
        <begin position="541"/>
        <end position="686"/>
    </location>
</feature>
<evidence type="ECO:0000256" key="1">
    <source>
        <dbReference type="ARBA" id="ARBA00009743"/>
    </source>
</evidence>
<dbReference type="Gene3D" id="3.20.20.70">
    <property type="entry name" value="Aldolase class I"/>
    <property type="match status" value="1"/>
</dbReference>
<keyword evidence="8" id="KW-1185">Reference proteome</keyword>
<keyword evidence="5" id="KW-1015">Disulfide bond</keyword>
<dbReference type="InterPro" id="IPR008979">
    <property type="entry name" value="Galactose-bd-like_sf"/>
</dbReference>
<comment type="catalytic activity">
    <reaction evidence="5">
        <text>Hydrolysis of terminal, non-reducing alpha-D-galactose residues in alpha-D-galactosides, including galactose oligosaccharides, galactomannans and galactolipids.</text>
        <dbReference type="EC" id="3.2.1.22"/>
    </reaction>
</comment>
<dbReference type="GeneID" id="77477579"/>
<accession>A0ABQ6V2S4</accession>
<dbReference type="InterPro" id="IPR017853">
    <property type="entry name" value="GH"/>
</dbReference>
<dbReference type="EMBL" id="WAAO01000003">
    <property type="protein sequence ID" value="KAB1862151.1"/>
    <property type="molecule type" value="Genomic_DNA"/>
</dbReference>
<reference evidence="8" key="1">
    <citation type="submission" date="2019-09" db="EMBL/GenBank/DDBJ databases">
        <title>Whole genome sequencing of Microbacterium maritypicum.</title>
        <authorList>
            <person name="Lenchi N."/>
        </authorList>
    </citation>
    <scope>NUCLEOTIDE SEQUENCE [LARGE SCALE GENOMIC DNA]</scope>
    <source>
        <strain evidence="8">G1</strain>
    </source>
</reference>
<dbReference type="SUPFAM" id="SSF49785">
    <property type="entry name" value="Galactose-binding domain-like"/>
    <property type="match status" value="1"/>
</dbReference>
<evidence type="ECO:0000313" key="8">
    <source>
        <dbReference type="Proteomes" id="UP000478836"/>
    </source>
</evidence>
<dbReference type="SMART" id="SM00776">
    <property type="entry name" value="NPCBM"/>
    <property type="match status" value="1"/>
</dbReference>
<evidence type="ECO:0000256" key="5">
    <source>
        <dbReference type="RuleBase" id="RU361168"/>
    </source>
</evidence>
<sequence length="815" mass="85203">MRNTMRTGKRSGVDSRLSAAARLVRRRRRNGPLRPISLLVAAAIALPLGVMAPLAAPTAQALDNGLALTPPMGWNSWNQVHCNDLSEAAVKSAVEAIVDRGLKSVGYEYVVVDDCWQGGRDDHGELFADPVRFPSGIEALATYVHDAGLKFGIYSSPGSETCANYWDGYPVTGIASFGHEAQDAQTFADWGVDYLKYDWCRADVTNGLERPAAFAKMRDALAATGRPIVYGISEYGETKPWTWAGPVANLWRTTGDIGPRWSSVLSIINSQAGLSSYAGPGAWNDPDMLQTGNGSMTLAENRSHFGMWAMLAAPLFLGTDVSALSADVLAVVGNREIVDIDQDPLGAQAERISDVGGAQVWARRLAGDELAVALLNTADQAQTITTSLSAVHASGDAYVVRDAWAQKDLYNATRSVSARVGAHDTVILRLAPGTDPALPGLVTASGAGTLSQGRTGVVPVVVSNSGAVPLEGATLTVGGVDGVDTGGAPYPIPSVPAGGEATVDVSVSVSTSVALGEKTLPLKLSTGGDGSVSVTVVPPAPSTNTHVSDLTFVRAETGWGQVRKDVSVEQRPLTVNGTVTQKGIGSHAKSAVQVWLGAQCSRLVGALGIDDETSGGDTTWGTPSIGGEISGDDRTLWRADGVIGYRQRQDFRLDVRGVEMLTLVVDDAGNGNAYDHADWLDMQLECAPVPPPVVTSSAPVLRVRESATVTAAHLRPGSTATFELHSAPRVLGTAVADEEGVARLTFTVPAVDAGTHELIAIGQDAAGSAARASVTVTVERRTSASFPCPRGHGAAHPGRGLGPRWLPPAAWLRCC</sequence>
<dbReference type="Pfam" id="PF08305">
    <property type="entry name" value="NPCBM"/>
    <property type="match status" value="1"/>
</dbReference>
<dbReference type="CDD" id="cd14792">
    <property type="entry name" value="GH27"/>
    <property type="match status" value="1"/>
</dbReference>
<evidence type="ECO:0000313" key="7">
    <source>
        <dbReference type="EMBL" id="KAB1862151.1"/>
    </source>
</evidence>
<dbReference type="InterPro" id="IPR038637">
    <property type="entry name" value="NPCBM_sf"/>
</dbReference>
<keyword evidence="4 5" id="KW-0326">Glycosidase</keyword>
<dbReference type="Gene3D" id="2.60.40.1180">
    <property type="entry name" value="Golgi alpha-mannosidase II"/>
    <property type="match status" value="1"/>
</dbReference>
<dbReference type="PROSITE" id="PS00512">
    <property type="entry name" value="ALPHA_GALACTOSIDASE"/>
    <property type="match status" value="1"/>
</dbReference>
<organism evidence="7 8">
    <name type="scientific">Microbacterium algeriense</name>
    <dbReference type="NCBI Taxonomy" id="2615184"/>
    <lineage>
        <taxon>Bacteria</taxon>
        <taxon>Bacillati</taxon>
        <taxon>Actinomycetota</taxon>
        <taxon>Actinomycetes</taxon>
        <taxon>Micrococcales</taxon>
        <taxon>Microbacteriaceae</taxon>
        <taxon>Microbacterium</taxon>
    </lineage>
</organism>
<dbReference type="Gene3D" id="2.60.120.1060">
    <property type="entry name" value="NPCBM/NEW2 domain"/>
    <property type="match status" value="1"/>
</dbReference>
<gene>
    <name evidence="7" type="ORF">F6A08_14000</name>
</gene>
<dbReference type="PANTHER" id="PTHR11452:SF75">
    <property type="entry name" value="ALPHA-GALACTOSIDASE MEL1"/>
    <property type="match status" value="1"/>
</dbReference>
<dbReference type="InterPro" id="IPR002241">
    <property type="entry name" value="Glyco_hydro_27"/>
</dbReference>
<dbReference type="PRINTS" id="PR00740">
    <property type="entry name" value="GLHYDRLASE27"/>
</dbReference>